<dbReference type="InterPro" id="IPR052497">
    <property type="entry name" value="H2.0_Homeobox_TF"/>
</dbReference>
<accession>A0A433T4N4</accession>
<dbReference type="PROSITE" id="PS50071">
    <property type="entry name" value="HOMEOBOX_2"/>
    <property type="match status" value="1"/>
</dbReference>
<dbReference type="SMART" id="SM00389">
    <property type="entry name" value="HOX"/>
    <property type="match status" value="1"/>
</dbReference>
<evidence type="ECO:0000256" key="4">
    <source>
        <dbReference type="ARBA" id="ARBA00038504"/>
    </source>
</evidence>
<dbReference type="EMBL" id="RQTK01000656">
    <property type="protein sequence ID" value="RUS76518.1"/>
    <property type="molecule type" value="Genomic_DNA"/>
</dbReference>
<evidence type="ECO:0000256" key="2">
    <source>
        <dbReference type="ARBA" id="ARBA00023155"/>
    </source>
</evidence>
<dbReference type="SUPFAM" id="SSF46689">
    <property type="entry name" value="Homeodomain-like"/>
    <property type="match status" value="1"/>
</dbReference>
<reference evidence="9 10" key="1">
    <citation type="submission" date="2019-01" db="EMBL/GenBank/DDBJ databases">
        <title>A draft genome assembly of the solar-powered sea slug Elysia chlorotica.</title>
        <authorList>
            <person name="Cai H."/>
            <person name="Li Q."/>
            <person name="Fang X."/>
            <person name="Li J."/>
            <person name="Curtis N.E."/>
            <person name="Altenburger A."/>
            <person name="Shibata T."/>
            <person name="Feng M."/>
            <person name="Maeda T."/>
            <person name="Schwartz J.A."/>
            <person name="Shigenobu S."/>
            <person name="Lundholm N."/>
            <person name="Nishiyama T."/>
            <person name="Yang H."/>
            <person name="Hasebe M."/>
            <person name="Li S."/>
            <person name="Pierce S.K."/>
            <person name="Wang J."/>
        </authorList>
    </citation>
    <scope>NUCLEOTIDE SEQUENCE [LARGE SCALE GENOMIC DNA]</scope>
    <source>
        <strain evidence="9">EC2010</strain>
        <tissue evidence="9">Whole organism of an adult</tissue>
    </source>
</reference>
<dbReference type="PANTHER" id="PTHR46808:SF1">
    <property type="entry name" value="H2.0-LIKE HOMEOBOX PROTEIN"/>
    <property type="match status" value="1"/>
</dbReference>
<dbReference type="PANTHER" id="PTHR46808">
    <property type="entry name" value="H2.0-LIKE HOMEOBOX PROTEIN"/>
    <property type="match status" value="1"/>
</dbReference>
<keyword evidence="10" id="KW-1185">Reference proteome</keyword>
<dbReference type="InterPro" id="IPR000047">
    <property type="entry name" value="HTH_motif"/>
</dbReference>
<keyword evidence="1 5" id="KW-0238">DNA-binding</keyword>
<comment type="similarity">
    <text evidence="4">Belongs to the H2.0 homeobox family.</text>
</comment>
<dbReference type="InterPro" id="IPR017970">
    <property type="entry name" value="Homeobox_CS"/>
</dbReference>
<dbReference type="PROSITE" id="PS00027">
    <property type="entry name" value="HOMEOBOX_1"/>
    <property type="match status" value="1"/>
</dbReference>
<dbReference type="GO" id="GO:0043565">
    <property type="term" value="F:sequence-specific DNA binding"/>
    <property type="evidence" value="ECO:0007669"/>
    <property type="project" value="TreeGrafter"/>
</dbReference>
<feature type="domain" description="Homeobox" evidence="8">
    <location>
        <begin position="141"/>
        <end position="201"/>
    </location>
</feature>
<dbReference type="PRINTS" id="PR00031">
    <property type="entry name" value="HTHREPRESSR"/>
</dbReference>
<keyword evidence="3 5" id="KW-0539">Nucleus</keyword>
<dbReference type="AlphaFoldDB" id="A0A433T4N4"/>
<comment type="caution">
    <text evidence="9">The sequence shown here is derived from an EMBL/GenBank/DDBJ whole genome shotgun (WGS) entry which is preliminary data.</text>
</comment>
<evidence type="ECO:0000256" key="7">
    <source>
        <dbReference type="SAM" id="MobiDB-lite"/>
    </source>
</evidence>
<dbReference type="Gene3D" id="1.10.10.60">
    <property type="entry name" value="Homeodomain-like"/>
    <property type="match status" value="1"/>
</dbReference>
<dbReference type="GO" id="GO:0005634">
    <property type="term" value="C:nucleus"/>
    <property type="evidence" value="ECO:0007669"/>
    <property type="project" value="UniProtKB-SubCell"/>
</dbReference>
<gene>
    <name evidence="9" type="ORF">EGW08_015711</name>
</gene>
<dbReference type="InterPro" id="IPR020479">
    <property type="entry name" value="HD_metazoa"/>
</dbReference>
<dbReference type="InterPro" id="IPR001356">
    <property type="entry name" value="HD"/>
</dbReference>
<keyword evidence="2 5" id="KW-0371">Homeobox</keyword>
<comment type="subcellular location">
    <subcellularLocation>
        <location evidence="5 6">Nucleus</location>
    </subcellularLocation>
</comment>
<evidence type="ECO:0000256" key="6">
    <source>
        <dbReference type="RuleBase" id="RU000682"/>
    </source>
</evidence>
<organism evidence="9 10">
    <name type="scientific">Elysia chlorotica</name>
    <name type="common">Eastern emerald elysia</name>
    <name type="synonym">Sea slug</name>
    <dbReference type="NCBI Taxonomy" id="188477"/>
    <lineage>
        <taxon>Eukaryota</taxon>
        <taxon>Metazoa</taxon>
        <taxon>Spiralia</taxon>
        <taxon>Lophotrochozoa</taxon>
        <taxon>Mollusca</taxon>
        <taxon>Gastropoda</taxon>
        <taxon>Heterobranchia</taxon>
        <taxon>Euthyneura</taxon>
        <taxon>Panpulmonata</taxon>
        <taxon>Sacoglossa</taxon>
        <taxon>Placobranchoidea</taxon>
        <taxon>Plakobranchidae</taxon>
        <taxon>Elysia</taxon>
    </lineage>
</organism>
<dbReference type="GO" id="GO:0000981">
    <property type="term" value="F:DNA-binding transcription factor activity, RNA polymerase II-specific"/>
    <property type="evidence" value="ECO:0007669"/>
    <property type="project" value="InterPro"/>
</dbReference>
<sequence length="313" mass="34859">MQEARGSNLLGCLRPLLVGTIYNGLTLAQRHRTNKGTLLSPTASKLASDAHNLPENSFQLSSVPAECRSLPLCPCSSAQCTAYAPRPLSPAPYPRAPLPSLSAVHALQPPCYPLSSSVDALPGPYSILSSDPASGSHQPKRKRSWSRAVFSNLQRKGLEKRFEVQKYVTKPDRRQLAAMLGLTDAQVKVWFQNRRMKWRHAQQQQGDKGKQDDDSGVMEDNQDETRKYQDQACDSAEKGLDLRRMDTREDIVEVETASCEADAECKAMYKASDNDIQPDTIDDDNHEIKYPSRREIIEDSNDEFVAAPIDVDN</sequence>
<dbReference type="PRINTS" id="PR00024">
    <property type="entry name" value="HOMEOBOX"/>
</dbReference>
<evidence type="ECO:0000313" key="9">
    <source>
        <dbReference type="EMBL" id="RUS76518.1"/>
    </source>
</evidence>
<dbReference type="InterPro" id="IPR009057">
    <property type="entry name" value="Homeodomain-like_sf"/>
</dbReference>
<dbReference type="STRING" id="188477.A0A433T4N4"/>
<name>A0A433T4N4_ELYCH</name>
<evidence type="ECO:0000256" key="3">
    <source>
        <dbReference type="ARBA" id="ARBA00023242"/>
    </source>
</evidence>
<evidence type="ECO:0000256" key="5">
    <source>
        <dbReference type="PROSITE-ProRule" id="PRU00108"/>
    </source>
</evidence>
<feature type="compositionally biased region" description="Basic and acidic residues" evidence="7">
    <location>
        <begin position="223"/>
        <end position="238"/>
    </location>
</feature>
<evidence type="ECO:0000256" key="1">
    <source>
        <dbReference type="ARBA" id="ARBA00023125"/>
    </source>
</evidence>
<evidence type="ECO:0000259" key="8">
    <source>
        <dbReference type="PROSITE" id="PS50071"/>
    </source>
</evidence>
<dbReference type="Proteomes" id="UP000271974">
    <property type="component" value="Unassembled WGS sequence"/>
</dbReference>
<dbReference type="OrthoDB" id="6159439at2759"/>
<feature type="DNA-binding region" description="Homeobox" evidence="5">
    <location>
        <begin position="143"/>
        <end position="202"/>
    </location>
</feature>
<evidence type="ECO:0000313" key="10">
    <source>
        <dbReference type="Proteomes" id="UP000271974"/>
    </source>
</evidence>
<proteinExistence type="inferred from homology"/>
<dbReference type="CDD" id="cd00086">
    <property type="entry name" value="homeodomain"/>
    <property type="match status" value="1"/>
</dbReference>
<protein>
    <recommendedName>
        <fullName evidence="8">Homeobox domain-containing protein</fullName>
    </recommendedName>
</protein>
<dbReference type="Pfam" id="PF00046">
    <property type="entry name" value="Homeodomain"/>
    <property type="match status" value="1"/>
</dbReference>
<feature type="region of interest" description="Disordered" evidence="7">
    <location>
        <begin position="198"/>
        <end position="238"/>
    </location>
</feature>